<keyword evidence="6 12" id="KW-0029">Amino-acid transport</keyword>
<dbReference type="OrthoDB" id="192733at2759"/>
<dbReference type="PANTHER" id="PTHR23519:SF3">
    <property type="entry name" value="AUTOPHAGY-RELATED PROTEIN 22-2"/>
    <property type="match status" value="1"/>
</dbReference>
<comment type="similarity">
    <text evidence="2 12">Belongs to the ATG22 family.</text>
</comment>
<evidence type="ECO:0000256" key="9">
    <source>
        <dbReference type="ARBA" id="ARBA00023136"/>
    </source>
</evidence>
<feature type="transmembrane region" description="Helical" evidence="12">
    <location>
        <begin position="401"/>
        <end position="422"/>
    </location>
</feature>
<evidence type="ECO:0000256" key="7">
    <source>
        <dbReference type="ARBA" id="ARBA00022989"/>
    </source>
</evidence>
<feature type="transmembrane region" description="Helical" evidence="12">
    <location>
        <begin position="470"/>
        <end position="488"/>
    </location>
</feature>
<feature type="domain" description="Major facilitator superfamily (MFS) profile" evidence="14">
    <location>
        <begin position="364"/>
        <end position="549"/>
    </location>
</feature>
<dbReference type="InterPro" id="IPR020846">
    <property type="entry name" value="MFS_dom"/>
</dbReference>
<accession>A0A0N1H112</accession>
<name>A0A0N1H112_9EURO</name>
<evidence type="ECO:0000256" key="5">
    <source>
        <dbReference type="ARBA" id="ARBA00022692"/>
    </source>
</evidence>
<keyword evidence="4 12" id="KW-0926">Vacuole</keyword>
<feature type="transmembrane region" description="Helical" evidence="12">
    <location>
        <begin position="367"/>
        <end position="389"/>
    </location>
</feature>
<evidence type="ECO:0000256" key="8">
    <source>
        <dbReference type="ARBA" id="ARBA00023006"/>
    </source>
</evidence>
<evidence type="ECO:0000256" key="11">
    <source>
        <dbReference type="ARBA" id="ARBA00024801"/>
    </source>
</evidence>
<organism evidence="15 16">
    <name type="scientific">Cyphellophora attinorum</name>
    <dbReference type="NCBI Taxonomy" id="1664694"/>
    <lineage>
        <taxon>Eukaryota</taxon>
        <taxon>Fungi</taxon>
        <taxon>Dikarya</taxon>
        <taxon>Ascomycota</taxon>
        <taxon>Pezizomycotina</taxon>
        <taxon>Eurotiomycetes</taxon>
        <taxon>Chaetothyriomycetidae</taxon>
        <taxon>Chaetothyriales</taxon>
        <taxon>Cyphellophoraceae</taxon>
        <taxon>Cyphellophora</taxon>
    </lineage>
</organism>
<dbReference type="CDD" id="cd17483">
    <property type="entry name" value="MFS_Atg22_like"/>
    <property type="match status" value="1"/>
</dbReference>
<dbReference type="PANTHER" id="PTHR23519">
    <property type="entry name" value="AUTOPHAGY-RELATED PROTEIN 22"/>
    <property type="match status" value="1"/>
</dbReference>
<evidence type="ECO:0000256" key="1">
    <source>
        <dbReference type="ARBA" id="ARBA00004128"/>
    </source>
</evidence>
<comment type="function">
    <text evidence="11 12">Vacuolar effluxer which mediate the efflux of amino acids resulting from autophagic degradation. The release of autophagic amino acids allows the maintenance of protein synthesis and viability during nitrogen starvation.</text>
</comment>
<keyword evidence="5 12" id="KW-0812">Transmembrane</keyword>
<evidence type="ECO:0000256" key="3">
    <source>
        <dbReference type="ARBA" id="ARBA00022448"/>
    </source>
</evidence>
<dbReference type="GO" id="GO:0006914">
    <property type="term" value="P:autophagy"/>
    <property type="evidence" value="ECO:0007669"/>
    <property type="project" value="UniProtKB-KW"/>
</dbReference>
<reference evidence="15 16" key="1">
    <citation type="submission" date="2015-06" db="EMBL/GenBank/DDBJ databases">
        <title>Draft genome of the ant-associated black yeast Phialophora attae CBS 131958.</title>
        <authorList>
            <person name="Moreno L.F."/>
            <person name="Stielow B.J."/>
            <person name="de Hoog S."/>
            <person name="Vicente V.A."/>
            <person name="Weiss V.A."/>
            <person name="de Vries M."/>
            <person name="Cruz L.M."/>
            <person name="Souza E.M."/>
        </authorList>
    </citation>
    <scope>NUCLEOTIDE SEQUENCE [LARGE SCALE GENOMIC DNA]</scope>
    <source>
        <strain evidence="15 16">CBS 131958</strain>
    </source>
</reference>
<proteinExistence type="inferred from homology"/>
<gene>
    <name evidence="15" type="ORF">AB675_9417</name>
</gene>
<evidence type="ECO:0000256" key="4">
    <source>
        <dbReference type="ARBA" id="ARBA00022554"/>
    </source>
</evidence>
<dbReference type="VEuPathDB" id="FungiDB:AB675_9417"/>
<feature type="non-terminal residue" evidence="15">
    <location>
        <position position="549"/>
    </location>
</feature>
<feature type="transmembrane region" description="Helical" evidence="12">
    <location>
        <begin position="282"/>
        <end position="306"/>
    </location>
</feature>
<dbReference type="Pfam" id="PF11700">
    <property type="entry name" value="ATG22"/>
    <property type="match status" value="1"/>
</dbReference>
<feature type="transmembrane region" description="Helical" evidence="12">
    <location>
        <begin position="168"/>
        <end position="191"/>
    </location>
</feature>
<evidence type="ECO:0000256" key="10">
    <source>
        <dbReference type="ARBA" id="ARBA00023180"/>
    </source>
</evidence>
<dbReference type="InterPro" id="IPR050495">
    <property type="entry name" value="ATG22/LtaA_families"/>
</dbReference>
<evidence type="ECO:0000256" key="2">
    <source>
        <dbReference type="ARBA" id="ARBA00006978"/>
    </source>
</evidence>
<protein>
    <recommendedName>
        <fullName evidence="12">Autophagy-related protein</fullName>
    </recommendedName>
</protein>
<evidence type="ECO:0000313" key="16">
    <source>
        <dbReference type="Proteomes" id="UP000038010"/>
    </source>
</evidence>
<keyword evidence="10" id="KW-0325">Glycoprotein</keyword>
<feature type="transmembrane region" description="Helical" evidence="12">
    <location>
        <begin position="143"/>
        <end position="161"/>
    </location>
</feature>
<keyword evidence="7 12" id="KW-1133">Transmembrane helix</keyword>
<evidence type="ECO:0000256" key="6">
    <source>
        <dbReference type="ARBA" id="ARBA00022970"/>
    </source>
</evidence>
<feature type="transmembrane region" description="Helical" evidence="12">
    <location>
        <begin position="434"/>
        <end position="455"/>
    </location>
</feature>
<feature type="region of interest" description="Disordered" evidence="13">
    <location>
        <begin position="1"/>
        <end position="25"/>
    </location>
</feature>
<dbReference type="GO" id="GO:0022857">
    <property type="term" value="F:transmembrane transporter activity"/>
    <property type="evidence" value="ECO:0007669"/>
    <property type="project" value="InterPro"/>
</dbReference>
<dbReference type="InterPro" id="IPR024671">
    <property type="entry name" value="Atg22-like"/>
</dbReference>
<dbReference type="AlphaFoldDB" id="A0A0N1H112"/>
<dbReference type="EMBL" id="LFJN01000070">
    <property type="protein sequence ID" value="KPI34295.1"/>
    <property type="molecule type" value="Genomic_DNA"/>
</dbReference>
<dbReference type="GO" id="GO:0005774">
    <property type="term" value="C:vacuolar membrane"/>
    <property type="evidence" value="ECO:0007669"/>
    <property type="project" value="UniProtKB-SubCell"/>
</dbReference>
<dbReference type="GeneID" id="28741827"/>
<comment type="caution">
    <text evidence="15">The sequence shown here is derived from an EMBL/GenBank/DDBJ whole genome shotgun (WGS) entry which is preliminary data.</text>
</comment>
<dbReference type="PROSITE" id="PS50850">
    <property type="entry name" value="MFS"/>
    <property type="match status" value="1"/>
</dbReference>
<dbReference type="GO" id="GO:0032974">
    <property type="term" value="P:amino acid transmembrane export from vacuole"/>
    <property type="evidence" value="ECO:0007669"/>
    <property type="project" value="InterPro"/>
</dbReference>
<comment type="subcellular location">
    <subcellularLocation>
        <location evidence="1 12">Vacuole membrane</location>
        <topology evidence="1 12">Multi-pass membrane protein</topology>
    </subcellularLocation>
</comment>
<dbReference type="SUPFAM" id="SSF103473">
    <property type="entry name" value="MFS general substrate transporter"/>
    <property type="match status" value="1"/>
</dbReference>
<keyword evidence="3 12" id="KW-0813">Transport</keyword>
<evidence type="ECO:0000256" key="12">
    <source>
        <dbReference type="RuleBase" id="RU363073"/>
    </source>
</evidence>
<feature type="transmembrane region" description="Helical" evidence="12">
    <location>
        <begin position="251"/>
        <end position="270"/>
    </location>
</feature>
<keyword evidence="16" id="KW-1185">Reference proteome</keyword>
<evidence type="ECO:0000256" key="13">
    <source>
        <dbReference type="SAM" id="MobiDB-lite"/>
    </source>
</evidence>
<comment type="caution">
    <text evidence="12">Lacks conserved residue(s) required for the propagation of feature annotation.</text>
</comment>
<dbReference type="InterPro" id="IPR036259">
    <property type="entry name" value="MFS_trans_sf"/>
</dbReference>
<keyword evidence="9 12" id="KW-0472">Membrane</keyword>
<feature type="compositionally biased region" description="Basic and acidic residues" evidence="13">
    <location>
        <begin position="8"/>
        <end position="24"/>
    </location>
</feature>
<feature type="transmembrane region" description="Helical" evidence="12">
    <location>
        <begin position="111"/>
        <end position="131"/>
    </location>
</feature>
<dbReference type="RefSeq" id="XP_017994258.1">
    <property type="nucleotide sequence ID" value="XM_018149947.1"/>
</dbReference>
<dbReference type="Gene3D" id="1.20.1250.20">
    <property type="entry name" value="MFS general substrate transporter like domains"/>
    <property type="match status" value="1"/>
</dbReference>
<sequence length="549" mass="59793">MEDDDDRLEGADESRPRRYPKEDTSATTSKELRGWYFYGIAAEAYAVCGPGSFLPVTLEALARQNGVLFSDRKTPCVQPPSNRALTSRDEGPANDQCVINVFGAEITTASLAMYTFSAAVLIQALALVSFSSVADYGSNRKRFLVFFAVMGATAGMLFLFITPSIYLIAPPLGVVTIMSLGCSFVMLNAFLPLLASNHPTVRAQEKELLLELPPSRPVLSPAEPYTAPPALRDSPSPALAFSNAVSARGVGLGYAAAVFVQILCIIILVINSKYKISTSPTIPLRLAIFLSSTWWLIFTIPSYLWLRNRPGPPLPAHLTPTSSASLTPTRASLIRANLRKVLTYTLFAWSSLYRTLLLALRLTQLRIFLLAWFLMSDAIATVGSTAIMFARTELQLSPTGVALLSISATCSGILGTLIWPRITRRYSLRSPRTIVCCLCVMECVPLYGLLGYIPFVQRLGWLGLQQAWEIYPLSIVYGIAMGGLSSYCRSFFGQLIPRGKEAAFYALFAITDKGSSAIGPAVVGRIVDHTGTIRPAFWFLLVLIGVPIG</sequence>
<keyword evidence="8 12" id="KW-0072">Autophagy</keyword>
<dbReference type="Proteomes" id="UP000038010">
    <property type="component" value="Unassembled WGS sequence"/>
</dbReference>
<dbReference type="STRING" id="1664694.A0A0N1H112"/>
<evidence type="ECO:0000259" key="14">
    <source>
        <dbReference type="PROSITE" id="PS50850"/>
    </source>
</evidence>
<dbReference type="InterPro" id="IPR044738">
    <property type="entry name" value="Atg22"/>
</dbReference>
<evidence type="ECO:0000313" key="15">
    <source>
        <dbReference type="EMBL" id="KPI34295.1"/>
    </source>
</evidence>